<sequence>MMFQHMFAEMNEMLDEISKFYPNAQGTQKQELTHKWNLLKHMSDEIIEEWLNFEEKMGAVRQNWNETEDANIVLPEMKSDAYEKGEGYYKLLMFSKALEQFRNVVHDYPDGLVGRTYLAMCHLHLQQLSEASSHFIAVLEKATSNRLRSIIYNALGCIEAQRGKRLKAKEYFALAHRSDPTLPEPLMNLQACDSSTGKLKFGDELSPLM</sequence>
<accession>A0ABN0YP82</accession>
<dbReference type="InterPro" id="IPR011990">
    <property type="entry name" value="TPR-like_helical_dom_sf"/>
</dbReference>
<dbReference type="SUPFAM" id="SSF48452">
    <property type="entry name" value="TPR-like"/>
    <property type="match status" value="1"/>
</dbReference>
<gene>
    <name evidence="1" type="ORF">GCM10008933_37390</name>
</gene>
<evidence type="ECO:0008006" key="3">
    <source>
        <dbReference type="Google" id="ProtNLM"/>
    </source>
</evidence>
<protein>
    <recommendedName>
        <fullName evidence="3">Tetratricopeptide repeat protein</fullName>
    </recommendedName>
</protein>
<keyword evidence="2" id="KW-1185">Reference proteome</keyword>
<dbReference type="Proteomes" id="UP001500340">
    <property type="component" value="Unassembled WGS sequence"/>
</dbReference>
<reference evidence="1 2" key="1">
    <citation type="journal article" date="2019" name="Int. J. Syst. Evol. Microbiol.">
        <title>The Global Catalogue of Microorganisms (GCM) 10K type strain sequencing project: providing services to taxonomists for standard genome sequencing and annotation.</title>
        <authorList>
            <consortium name="The Broad Institute Genomics Platform"/>
            <consortium name="The Broad Institute Genome Sequencing Center for Infectious Disease"/>
            <person name="Wu L."/>
            <person name="Ma J."/>
        </authorList>
    </citation>
    <scope>NUCLEOTIDE SEQUENCE [LARGE SCALE GENOMIC DNA]</scope>
    <source>
        <strain evidence="1 2">JCM 12774</strain>
    </source>
</reference>
<evidence type="ECO:0000313" key="1">
    <source>
        <dbReference type="EMBL" id="GAA0403469.1"/>
    </source>
</evidence>
<evidence type="ECO:0000313" key="2">
    <source>
        <dbReference type="Proteomes" id="UP001500340"/>
    </source>
</evidence>
<dbReference type="Gene3D" id="1.25.40.10">
    <property type="entry name" value="Tetratricopeptide repeat domain"/>
    <property type="match status" value="1"/>
</dbReference>
<dbReference type="RefSeq" id="WP_343863645.1">
    <property type="nucleotide sequence ID" value="NZ_BAAACX010000016.1"/>
</dbReference>
<proteinExistence type="predicted"/>
<comment type="caution">
    <text evidence="1">The sequence shown here is derived from an EMBL/GenBank/DDBJ whole genome shotgun (WGS) entry which is preliminary data.</text>
</comment>
<dbReference type="EMBL" id="BAAACX010000016">
    <property type="protein sequence ID" value="GAA0403469.1"/>
    <property type="molecule type" value="Genomic_DNA"/>
</dbReference>
<name>A0ABN0YP82_9BACL</name>
<organism evidence="1 2">
    <name type="scientific">Paenibacillus motobuensis</name>
    <dbReference type="NCBI Taxonomy" id="295324"/>
    <lineage>
        <taxon>Bacteria</taxon>
        <taxon>Bacillati</taxon>
        <taxon>Bacillota</taxon>
        <taxon>Bacilli</taxon>
        <taxon>Bacillales</taxon>
        <taxon>Paenibacillaceae</taxon>
        <taxon>Paenibacillus</taxon>
    </lineage>
</organism>